<sequence>MNTNVCLLQKEVLGREPTPVELHSHIHKRQVDQQLVDERARKTYLRESQATSGEGSSGGLAEYSDYRTLSQPVGGMQHDGVYGLGSQDYAYEGLTSGGSNLANTQESLYSQHVSALTAELEQVKKAQADWHMQIQQQMEMHHSLVQMQQTQILEEMRKMREKLSGQNTAASAEEETE</sequence>
<name>A0A2I0XFS6_9ASPA</name>
<organism evidence="2 3">
    <name type="scientific">Dendrobium catenatum</name>
    <dbReference type="NCBI Taxonomy" id="906689"/>
    <lineage>
        <taxon>Eukaryota</taxon>
        <taxon>Viridiplantae</taxon>
        <taxon>Streptophyta</taxon>
        <taxon>Embryophyta</taxon>
        <taxon>Tracheophyta</taxon>
        <taxon>Spermatophyta</taxon>
        <taxon>Magnoliopsida</taxon>
        <taxon>Liliopsida</taxon>
        <taxon>Asparagales</taxon>
        <taxon>Orchidaceae</taxon>
        <taxon>Epidendroideae</taxon>
        <taxon>Malaxideae</taxon>
        <taxon>Dendrobiinae</taxon>
        <taxon>Dendrobium</taxon>
    </lineage>
</organism>
<evidence type="ECO:0000313" key="3">
    <source>
        <dbReference type="Proteomes" id="UP000233837"/>
    </source>
</evidence>
<feature type="region of interest" description="Disordered" evidence="1">
    <location>
        <begin position="44"/>
        <end position="63"/>
    </location>
</feature>
<evidence type="ECO:0000313" key="2">
    <source>
        <dbReference type="EMBL" id="PKU86776.1"/>
    </source>
</evidence>
<gene>
    <name evidence="2" type="ORF">MA16_Dca020823</name>
</gene>
<proteinExistence type="predicted"/>
<reference evidence="2 3" key="1">
    <citation type="journal article" date="2016" name="Sci. Rep.">
        <title>The Dendrobium catenatum Lindl. genome sequence provides insights into polysaccharide synthase, floral development and adaptive evolution.</title>
        <authorList>
            <person name="Zhang G.Q."/>
            <person name="Xu Q."/>
            <person name="Bian C."/>
            <person name="Tsai W.C."/>
            <person name="Yeh C.M."/>
            <person name="Liu K.W."/>
            <person name="Yoshida K."/>
            <person name="Zhang L.S."/>
            <person name="Chang S.B."/>
            <person name="Chen F."/>
            <person name="Shi Y."/>
            <person name="Su Y.Y."/>
            <person name="Zhang Y.Q."/>
            <person name="Chen L.J."/>
            <person name="Yin Y."/>
            <person name="Lin M."/>
            <person name="Huang H."/>
            <person name="Deng H."/>
            <person name="Wang Z.W."/>
            <person name="Zhu S.L."/>
            <person name="Zhao X."/>
            <person name="Deng C."/>
            <person name="Niu S.C."/>
            <person name="Huang J."/>
            <person name="Wang M."/>
            <person name="Liu G.H."/>
            <person name="Yang H.J."/>
            <person name="Xiao X.J."/>
            <person name="Hsiao Y.Y."/>
            <person name="Wu W.L."/>
            <person name="Chen Y.Y."/>
            <person name="Mitsuda N."/>
            <person name="Ohme-Takagi M."/>
            <person name="Luo Y.B."/>
            <person name="Van de Peer Y."/>
            <person name="Liu Z.J."/>
        </authorList>
    </citation>
    <scope>NUCLEOTIDE SEQUENCE [LARGE SCALE GENOMIC DNA]</scope>
    <source>
        <tissue evidence="2">The whole plant</tissue>
    </source>
</reference>
<keyword evidence="3" id="KW-1185">Reference proteome</keyword>
<dbReference type="AlphaFoldDB" id="A0A2I0XFS6"/>
<dbReference type="EMBL" id="KZ501925">
    <property type="protein sequence ID" value="PKU86776.1"/>
    <property type="molecule type" value="Genomic_DNA"/>
</dbReference>
<reference evidence="2 3" key="2">
    <citation type="journal article" date="2017" name="Nature">
        <title>The Apostasia genome and the evolution of orchids.</title>
        <authorList>
            <person name="Zhang G.Q."/>
            <person name="Liu K.W."/>
            <person name="Li Z."/>
            <person name="Lohaus R."/>
            <person name="Hsiao Y.Y."/>
            <person name="Niu S.C."/>
            <person name="Wang J.Y."/>
            <person name="Lin Y.C."/>
            <person name="Xu Q."/>
            <person name="Chen L.J."/>
            <person name="Yoshida K."/>
            <person name="Fujiwara S."/>
            <person name="Wang Z.W."/>
            <person name="Zhang Y.Q."/>
            <person name="Mitsuda N."/>
            <person name="Wang M."/>
            <person name="Liu G.H."/>
            <person name="Pecoraro L."/>
            <person name="Huang H.X."/>
            <person name="Xiao X.J."/>
            <person name="Lin M."/>
            <person name="Wu X.Y."/>
            <person name="Wu W.L."/>
            <person name="Chen Y.Y."/>
            <person name="Chang S.B."/>
            <person name="Sakamoto S."/>
            <person name="Ohme-Takagi M."/>
            <person name="Yagi M."/>
            <person name="Zeng S.J."/>
            <person name="Shen C.Y."/>
            <person name="Yeh C.M."/>
            <person name="Luo Y.B."/>
            <person name="Tsai W.C."/>
            <person name="Van de Peer Y."/>
            <person name="Liu Z.J."/>
        </authorList>
    </citation>
    <scope>NUCLEOTIDE SEQUENCE [LARGE SCALE GENOMIC DNA]</scope>
    <source>
        <tissue evidence="2">The whole plant</tissue>
    </source>
</reference>
<evidence type="ECO:0000256" key="1">
    <source>
        <dbReference type="SAM" id="MobiDB-lite"/>
    </source>
</evidence>
<dbReference type="Proteomes" id="UP000233837">
    <property type="component" value="Unassembled WGS sequence"/>
</dbReference>
<accession>A0A2I0XFS6</accession>
<protein>
    <submittedName>
        <fullName evidence="2">Uncharacterized protein</fullName>
    </submittedName>
</protein>